<accession>A0A1F5YU09</accession>
<dbReference type="NCBIfam" id="TIGR01549">
    <property type="entry name" value="HAD-SF-IA-v1"/>
    <property type="match status" value="1"/>
</dbReference>
<dbReference type="InterPro" id="IPR050155">
    <property type="entry name" value="HAD-like_hydrolase_sf"/>
</dbReference>
<sequence>MKCDGVIFDMDGVLVTNSAYCEAIKRTVELVLWNKFRINKEITTEYIDEIKSLTGFNNDWDTSYALIELLGNNVTIDEFSQKVKLITPKRRKSTWYKKVKDIFQTFYLGDRLFQEIYSYVASFKNKIGLITTETLLIDIKVLDKLAQNYKLGIATSRPRFEALFAVKNLRLTPNYISEALLIAKEDVIREKPEPDPLLEVQRRMRAKKPIYVGDTVNDTVAAQKANMPCIFVGLKKLGDFQISEINKIKEILL</sequence>
<dbReference type="InterPro" id="IPR036412">
    <property type="entry name" value="HAD-like_sf"/>
</dbReference>
<protein>
    <recommendedName>
        <fullName evidence="3">HAD family hydrolase</fullName>
    </recommendedName>
</protein>
<name>A0A1F5YU09_9BACT</name>
<evidence type="ECO:0000313" key="2">
    <source>
        <dbReference type="Proteomes" id="UP000176665"/>
    </source>
</evidence>
<evidence type="ECO:0000313" key="1">
    <source>
        <dbReference type="EMBL" id="OGG03595.1"/>
    </source>
</evidence>
<dbReference type="STRING" id="1798371.A2W14_03405"/>
<dbReference type="Proteomes" id="UP000176665">
    <property type="component" value="Unassembled WGS sequence"/>
</dbReference>
<dbReference type="SFLD" id="SFLDS00003">
    <property type="entry name" value="Haloacid_Dehalogenase"/>
    <property type="match status" value="1"/>
</dbReference>
<dbReference type="PANTHER" id="PTHR43434">
    <property type="entry name" value="PHOSPHOGLYCOLATE PHOSPHATASE"/>
    <property type="match status" value="1"/>
</dbReference>
<dbReference type="InterPro" id="IPR023214">
    <property type="entry name" value="HAD_sf"/>
</dbReference>
<evidence type="ECO:0008006" key="3">
    <source>
        <dbReference type="Google" id="ProtNLM"/>
    </source>
</evidence>
<gene>
    <name evidence="1" type="ORF">A2W14_03405</name>
</gene>
<dbReference type="GO" id="GO:0006281">
    <property type="term" value="P:DNA repair"/>
    <property type="evidence" value="ECO:0007669"/>
    <property type="project" value="TreeGrafter"/>
</dbReference>
<dbReference type="SUPFAM" id="SSF56784">
    <property type="entry name" value="HAD-like"/>
    <property type="match status" value="1"/>
</dbReference>
<dbReference type="CDD" id="cd01427">
    <property type="entry name" value="HAD_like"/>
    <property type="match status" value="1"/>
</dbReference>
<proteinExistence type="predicted"/>
<dbReference type="AlphaFoldDB" id="A0A1F5YU09"/>
<dbReference type="InterPro" id="IPR006439">
    <property type="entry name" value="HAD-SF_hydro_IA"/>
</dbReference>
<dbReference type="Gene3D" id="3.40.50.1000">
    <property type="entry name" value="HAD superfamily/HAD-like"/>
    <property type="match status" value="1"/>
</dbReference>
<organism evidence="1 2">
    <name type="scientific">Candidatus Gottesmanbacteria bacterium RBG_16_37_8</name>
    <dbReference type="NCBI Taxonomy" id="1798371"/>
    <lineage>
        <taxon>Bacteria</taxon>
        <taxon>Candidatus Gottesmaniibacteriota</taxon>
    </lineage>
</organism>
<dbReference type="PANTHER" id="PTHR43434:SF1">
    <property type="entry name" value="PHOSPHOGLYCOLATE PHOSPHATASE"/>
    <property type="match status" value="1"/>
</dbReference>
<dbReference type="GO" id="GO:0008967">
    <property type="term" value="F:phosphoglycolate phosphatase activity"/>
    <property type="evidence" value="ECO:0007669"/>
    <property type="project" value="TreeGrafter"/>
</dbReference>
<comment type="caution">
    <text evidence="1">The sequence shown here is derived from an EMBL/GenBank/DDBJ whole genome shotgun (WGS) entry which is preliminary data.</text>
</comment>
<dbReference type="SFLD" id="SFLDG01129">
    <property type="entry name" value="C1.5:_HAD__Beta-PGM__Phosphata"/>
    <property type="match status" value="1"/>
</dbReference>
<reference evidence="1 2" key="1">
    <citation type="journal article" date="2016" name="Nat. Commun.">
        <title>Thousands of microbial genomes shed light on interconnected biogeochemical processes in an aquifer system.</title>
        <authorList>
            <person name="Anantharaman K."/>
            <person name="Brown C.T."/>
            <person name="Hug L.A."/>
            <person name="Sharon I."/>
            <person name="Castelle C.J."/>
            <person name="Probst A.J."/>
            <person name="Thomas B.C."/>
            <person name="Singh A."/>
            <person name="Wilkins M.J."/>
            <person name="Karaoz U."/>
            <person name="Brodie E.L."/>
            <person name="Williams K.H."/>
            <person name="Hubbard S.S."/>
            <person name="Banfield J.F."/>
        </authorList>
    </citation>
    <scope>NUCLEOTIDE SEQUENCE [LARGE SCALE GENOMIC DNA]</scope>
</reference>
<dbReference type="Pfam" id="PF00702">
    <property type="entry name" value="Hydrolase"/>
    <property type="match status" value="1"/>
</dbReference>
<dbReference type="EMBL" id="MFJA01000022">
    <property type="protein sequence ID" value="OGG03595.1"/>
    <property type="molecule type" value="Genomic_DNA"/>
</dbReference>